<keyword evidence="3" id="KW-0808">Transferase</keyword>
<comment type="catalytic activity">
    <reaction evidence="8">
        <text>L-seryl-[protein] + ATP = O-phospho-L-seryl-[protein] + ADP + H(+)</text>
        <dbReference type="Rhea" id="RHEA:17989"/>
        <dbReference type="Rhea" id="RHEA-COMP:9863"/>
        <dbReference type="Rhea" id="RHEA-COMP:11604"/>
        <dbReference type="ChEBI" id="CHEBI:15378"/>
        <dbReference type="ChEBI" id="CHEBI:29999"/>
        <dbReference type="ChEBI" id="CHEBI:30616"/>
        <dbReference type="ChEBI" id="CHEBI:83421"/>
        <dbReference type="ChEBI" id="CHEBI:456216"/>
        <dbReference type="EC" id="2.7.11.1"/>
    </reaction>
</comment>
<evidence type="ECO:0000256" key="7">
    <source>
        <dbReference type="ARBA" id="ARBA00047899"/>
    </source>
</evidence>
<name>A0ABV9WVI8_9ACTN</name>
<evidence type="ECO:0000256" key="2">
    <source>
        <dbReference type="ARBA" id="ARBA00022527"/>
    </source>
</evidence>
<gene>
    <name evidence="11" type="ORF">ACFPRC_13735</name>
</gene>
<dbReference type="CDD" id="cd00254">
    <property type="entry name" value="LT-like"/>
    <property type="match status" value="1"/>
</dbReference>
<keyword evidence="5 11" id="KW-0418">Kinase</keyword>
<dbReference type="InterPro" id="IPR011009">
    <property type="entry name" value="Kinase-like_dom_sf"/>
</dbReference>
<dbReference type="Gene3D" id="3.30.200.20">
    <property type="entry name" value="Phosphorylase Kinase, domain 1"/>
    <property type="match status" value="1"/>
</dbReference>
<dbReference type="PROSITE" id="PS50011">
    <property type="entry name" value="PROTEIN_KINASE_DOM"/>
    <property type="match status" value="1"/>
</dbReference>
<dbReference type="InterPro" id="IPR050660">
    <property type="entry name" value="NEK_Ser/Thr_kinase"/>
</dbReference>
<evidence type="ECO:0000256" key="1">
    <source>
        <dbReference type="ARBA" id="ARBA00012513"/>
    </source>
</evidence>
<evidence type="ECO:0000259" key="10">
    <source>
        <dbReference type="PROSITE" id="PS50011"/>
    </source>
</evidence>
<dbReference type="EC" id="2.7.11.1" evidence="1"/>
<evidence type="ECO:0000256" key="9">
    <source>
        <dbReference type="SAM" id="MobiDB-lite"/>
    </source>
</evidence>
<dbReference type="Gene3D" id="1.10.510.10">
    <property type="entry name" value="Transferase(Phosphotransferase) domain 1"/>
    <property type="match status" value="1"/>
</dbReference>
<feature type="domain" description="Protein kinase" evidence="10">
    <location>
        <begin position="18"/>
        <end position="315"/>
    </location>
</feature>
<sequence>MSEPYAVPVPRGYRVGCWEVREPIATGAFGSVYAARRTDGAVGTSGTDGAVGGDGRDGTGDELPRTAALKFLPTGTGTPRQLAHLRDLVEREVELLRRLRRPRLIRMYETLTVDDPADSRLDGATVLVLERAEGSLSALLTASPRPPAGPALLAQVCAGLAQLHRAGWVHGDLKPANVLLMADGSVRLADFNMAAEMEGTHAYTPAFSTPDYTPPELLWSEIGERGRRIRPSADVWAFGVLAHLVLTGSFPLPGGTPTARRDAAVAYARGAHELRLSPELPQAWREIVRACLTRTHAGRIGTDALLRRVAGAAGVASGAARFSPRRRVRPRRGVLAASVAGLVALAALGYGVVRWSGDARQPAAGPAGGGGVSVSAASYGAAELRTDRGVPPAYRLLIVETAHDCDREEVSPVLIAAMLKVESDFDPDLADPAKDEYGIARWTPSVLRWWMNEDGTPGESVPRPPFPPAESVPAMGRYLCWITPRLDAGLKGDRRVLVAVAYRTSYRKVNDAGGVPPKYRDYAARVAHHLKEYTPSGRK</sequence>
<keyword evidence="6" id="KW-0067">ATP-binding</keyword>
<dbReference type="Gene3D" id="1.10.530.10">
    <property type="match status" value="1"/>
</dbReference>
<dbReference type="RefSeq" id="WP_271319953.1">
    <property type="nucleotide sequence ID" value="NZ_BAAATN010000004.1"/>
</dbReference>
<dbReference type="InterPro" id="IPR023346">
    <property type="entry name" value="Lysozyme-like_dom_sf"/>
</dbReference>
<dbReference type="SUPFAM" id="SSF53955">
    <property type="entry name" value="Lysozyme-like"/>
    <property type="match status" value="1"/>
</dbReference>
<evidence type="ECO:0000313" key="11">
    <source>
        <dbReference type="EMBL" id="MFC5015943.1"/>
    </source>
</evidence>
<feature type="region of interest" description="Disordered" evidence="9">
    <location>
        <begin position="41"/>
        <end position="60"/>
    </location>
</feature>
<dbReference type="PANTHER" id="PTHR43671:SF98">
    <property type="entry name" value="SERINE_THREONINE-PROTEIN KINASE NEK11"/>
    <property type="match status" value="1"/>
</dbReference>
<evidence type="ECO:0000256" key="4">
    <source>
        <dbReference type="ARBA" id="ARBA00022741"/>
    </source>
</evidence>
<dbReference type="EMBL" id="JBHSJO010000001">
    <property type="protein sequence ID" value="MFC5015943.1"/>
    <property type="molecule type" value="Genomic_DNA"/>
</dbReference>
<keyword evidence="12" id="KW-1185">Reference proteome</keyword>
<keyword evidence="4" id="KW-0547">Nucleotide-binding</keyword>
<keyword evidence="2" id="KW-0723">Serine/threonine-protein kinase</keyword>
<evidence type="ECO:0000313" key="12">
    <source>
        <dbReference type="Proteomes" id="UP001595855"/>
    </source>
</evidence>
<dbReference type="Proteomes" id="UP001595855">
    <property type="component" value="Unassembled WGS sequence"/>
</dbReference>
<dbReference type="GO" id="GO:0016301">
    <property type="term" value="F:kinase activity"/>
    <property type="evidence" value="ECO:0007669"/>
    <property type="project" value="UniProtKB-KW"/>
</dbReference>
<reference evidence="12" key="1">
    <citation type="journal article" date="2019" name="Int. J. Syst. Evol. Microbiol.">
        <title>The Global Catalogue of Microorganisms (GCM) 10K type strain sequencing project: providing services to taxonomists for standard genome sequencing and annotation.</title>
        <authorList>
            <consortium name="The Broad Institute Genomics Platform"/>
            <consortium name="The Broad Institute Genome Sequencing Center for Infectious Disease"/>
            <person name="Wu L."/>
            <person name="Ma J."/>
        </authorList>
    </citation>
    <scope>NUCLEOTIDE SEQUENCE [LARGE SCALE GENOMIC DNA]</scope>
    <source>
        <strain evidence="12">CGMCC 4.1542</strain>
    </source>
</reference>
<protein>
    <recommendedName>
        <fullName evidence="1">non-specific serine/threonine protein kinase</fullName>
        <ecNumber evidence="1">2.7.11.1</ecNumber>
    </recommendedName>
</protein>
<evidence type="ECO:0000256" key="8">
    <source>
        <dbReference type="ARBA" id="ARBA00048679"/>
    </source>
</evidence>
<comment type="caution">
    <text evidence="11">The sequence shown here is derived from an EMBL/GenBank/DDBJ whole genome shotgun (WGS) entry which is preliminary data.</text>
</comment>
<accession>A0ABV9WVI8</accession>
<dbReference type="SMART" id="SM00220">
    <property type="entry name" value="S_TKc"/>
    <property type="match status" value="1"/>
</dbReference>
<evidence type="ECO:0000256" key="6">
    <source>
        <dbReference type="ARBA" id="ARBA00022840"/>
    </source>
</evidence>
<dbReference type="Pfam" id="PF00069">
    <property type="entry name" value="Pkinase"/>
    <property type="match status" value="1"/>
</dbReference>
<dbReference type="InterPro" id="IPR000719">
    <property type="entry name" value="Prot_kinase_dom"/>
</dbReference>
<comment type="catalytic activity">
    <reaction evidence="7">
        <text>L-threonyl-[protein] + ATP = O-phospho-L-threonyl-[protein] + ADP + H(+)</text>
        <dbReference type="Rhea" id="RHEA:46608"/>
        <dbReference type="Rhea" id="RHEA-COMP:11060"/>
        <dbReference type="Rhea" id="RHEA-COMP:11605"/>
        <dbReference type="ChEBI" id="CHEBI:15378"/>
        <dbReference type="ChEBI" id="CHEBI:30013"/>
        <dbReference type="ChEBI" id="CHEBI:30616"/>
        <dbReference type="ChEBI" id="CHEBI:61977"/>
        <dbReference type="ChEBI" id="CHEBI:456216"/>
        <dbReference type="EC" id="2.7.11.1"/>
    </reaction>
</comment>
<evidence type="ECO:0000256" key="3">
    <source>
        <dbReference type="ARBA" id="ARBA00022679"/>
    </source>
</evidence>
<organism evidence="11 12">
    <name type="scientific">Streptomyces lienomycini</name>
    <dbReference type="NCBI Taxonomy" id="284035"/>
    <lineage>
        <taxon>Bacteria</taxon>
        <taxon>Bacillati</taxon>
        <taxon>Actinomycetota</taxon>
        <taxon>Actinomycetes</taxon>
        <taxon>Kitasatosporales</taxon>
        <taxon>Streptomycetaceae</taxon>
        <taxon>Streptomyces</taxon>
    </lineage>
</organism>
<evidence type="ECO:0000256" key="5">
    <source>
        <dbReference type="ARBA" id="ARBA00022777"/>
    </source>
</evidence>
<proteinExistence type="predicted"/>
<dbReference type="PANTHER" id="PTHR43671">
    <property type="entry name" value="SERINE/THREONINE-PROTEIN KINASE NEK"/>
    <property type="match status" value="1"/>
</dbReference>
<dbReference type="SUPFAM" id="SSF56112">
    <property type="entry name" value="Protein kinase-like (PK-like)"/>
    <property type="match status" value="1"/>
</dbReference>